<dbReference type="PANTHER" id="PTHR15600">
    <property type="entry name" value="SACSIN"/>
    <property type="match status" value="1"/>
</dbReference>
<evidence type="ECO:0000313" key="2">
    <source>
        <dbReference type="Proteomes" id="UP001445076"/>
    </source>
</evidence>
<dbReference type="PANTHER" id="PTHR15600:SF42">
    <property type="entry name" value="SACSIN"/>
    <property type="match status" value="1"/>
</dbReference>
<name>A0AAW0VQ39_CHEQU</name>
<accession>A0AAW0VQ39</accession>
<proteinExistence type="predicted"/>
<comment type="caution">
    <text evidence="1">The sequence shown here is derived from an EMBL/GenBank/DDBJ whole genome shotgun (WGS) entry which is preliminary data.</text>
</comment>
<dbReference type="InterPro" id="IPR052972">
    <property type="entry name" value="Sacsin_chaperone_reg"/>
</dbReference>
<dbReference type="Proteomes" id="UP001445076">
    <property type="component" value="Unassembled WGS sequence"/>
</dbReference>
<sequence length="104" mass="11587">GSAPPTVTPQIVKEHMKTLKSFRTGWNRAHLLEYVVSDGNYDNLEGIPLLPLDNGTWITFSKTGHSVYICRKEEVGALLGLESQILRTDLSTSVVHHMQKIAQT</sequence>
<protein>
    <submittedName>
        <fullName evidence="1">Uncharacterized protein</fullName>
    </submittedName>
</protein>
<organism evidence="1 2">
    <name type="scientific">Cherax quadricarinatus</name>
    <name type="common">Australian red claw crayfish</name>
    <dbReference type="NCBI Taxonomy" id="27406"/>
    <lineage>
        <taxon>Eukaryota</taxon>
        <taxon>Metazoa</taxon>
        <taxon>Ecdysozoa</taxon>
        <taxon>Arthropoda</taxon>
        <taxon>Crustacea</taxon>
        <taxon>Multicrustacea</taxon>
        <taxon>Malacostraca</taxon>
        <taxon>Eumalacostraca</taxon>
        <taxon>Eucarida</taxon>
        <taxon>Decapoda</taxon>
        <taxon>Pleocyemata</taxon>
        <taxon>Astacidea</taxon>
        <taxon>Parastacoidea</taxon>
        <taxon>Parastacidae</taxon>
        <taxon>Cherax</taxon>
    </lineage>
</organism>
<dbReference type="EMBL" id="JARKIK010003535">
    <property type="protein sequence ID" value="KAK8718936.1"/>
    <property type="molecule type" value="Genomic_DNA"/>
</dbReference>
<feature type="non-terminal residue" evidence="1">
    <location>
        <position position="104"/>
    </location>
</feature>
<dbReference type="GO" id="GO:0030544">
    <property type="term" value="F:Hsp70 protein binding"/>
    <property type="evidence" value="ECO:0007669"/>
    <property type="project" value="TreeGrafter"/>
</dbReference>
<reference evidence="1 2" key="1">
    <citation type="journal article" date="2024" name="BMC Genomics">
        <title>Genome assembly of redclaw crayfish (Cherax quadricarinatus) provides insights into its immune adaptation and hypoxia tolerance.</title>
        <authorList>
            <person name="Liu Z."/>
            <person name="Zheng J."/>
            <person name="Li H."/>
            <person name="Fang K."/>
            <person name="Wang S."/>
            <person name="He J."/>
            <person name="Zhou D."/>
            <person name="Weng S."/>
            <person name="Chi M."/>
            <person name="Gu Z."/>
            <person name="He J."/>
            <person name="Li F."/>
            <person name="Wang M."/>
        </authorList>
    </citation>
    <scope>NUCLEOTIDE SEQUENCE [LARGE SCALE GENOMIC DNA]</scope>
    <source>
        <strain evidence="1">ZL_2023a</strain>
    </source>
</reference>
<dbReference type="AlphaFoldDB" id="A0AAW0VQ39"/>
<feature type="non-terminal residue" evidence="1">
    <location>
        <position position="1"/>
    </location>
</feature>
<gene>
    <name evidence="1" type="ORF">OTU49_014350</name>
</gene>
<evidence type="ECO:0000313" key="1">
    <source>
        <dbReference type="EMBL" id="KAK8718936.1"/>
    </source>
</evidence>
<keyword evidence="2" id="KW-1185">Reference proteome</keyword>